<feature type="compositionally biased region" description="Low complexity" evidence="1">
    <location>
        <begin position="183"/>
        <end position="194"/>
    </location>
</feature>
<feature type="compositionally biased region" description="Polar residues" evidence="1">
    <location>
        <begin position="171"/>
        <end position="182"/>
    </location>
</feature>
<feature type="compositionally biased region" description="Polar residues" evidence="1">
    <location>
        <begin position="282"/>
        <end position="306"/>
    </location>
</feature>
<evidence type="ECO:0000313" key="2">
    <source>
        <dbReference type="EMBL" id="GGO48728.1"/>
    </source>
</evidence>
<evidence type="ECO:0000256" key="1">
    <source>
        <dbReference type="SAM" id="MobiDB-lite"/>
    </source>
</evidence>
<feature type="region of interest" description="Disordered" evidence="1">
    <location>
        <begin position="251"/>
        <end position="306"/>
    </location>
</feature>
<organism evidence="2 3">
    <name type="scientific">Citricoccus zhacaiensis</name>
    <dbReference type="NCBI Taxonomy" id="489142"/>
    <lineage>
        <taxon>Bacteria</taxon>
        <taxon>Bacillati</taxon>
        <taxon>Actinomycetota</taxon>
        <taxon>Actinomycetes</taxon>
        <taxon>Micrococcales</taxon>
        <taxon>Micrococcaceae</taxon>
        <taxon>Citricoccus</taxon>
    </lineage>
</organism>
<name>A0ABQ2MA72_9MICC</name>
<protein>
    <submittedName>
        <fullName evidence="2">Uncharacterized protein</fullName>
    </submittedName>
</protein>
<gene>
    <name evidence="2" type="ORF">GCM10010977_28990</name>
</gene>
<keyword evidence="3" id="KW-1185">Reference proteome</keyword>
<dbReference type="EMBL" id="BMLQ01000010">
    <property type="protein sequence ID" value="GGO48728.1"/>
    <property type="molecule type" value="Genomic_DNA"/>
</dbReference>
<dbReference type="Proteomes" id="UP000642509">
    <property type="component" value="Unassembled WGS sequence"/>
</dbReference>
<evidence type="ECO:0000313" key="3">
    <source>
        <dbReference type="Proteomes" id="UP000642509"/>
    </source>
</evidence>
<feature type="region of interest" description="Disordered" evidence="1">
    <location>
        <begin position="215"/>
        <end position="238"/>
    </location>
</feature>
<sequence>MAENEEESEMAAQFGNMLRVAMGSRMQLREAQARREQMQAAERTAQADQQTRAEANVAAMVNREMYNPEFWRTAGSESIADRVTVAAHLSGSHPEARGAWMHAADVLRNDYGINLELMNKDHPTSLVDRHAALRDALDDYFARQRLDAEADQALAPTATPDQETDRDEQQGTDSQLDASTQPSEADQAASQEAAKAADAKAVDEDAHLALADRYGSEAQQDQVHAQAEEQTGGRLSNQYQRVTDAQLAQIERHANTPELANVRSQQADFFPRSTAERIATNPAKTTKRPVSTAPTAGRSQETGVSR</sequence>
<comment type="caution">
    <text evidence="2">The sequence shown here is derived from an EMBL/GenBank/DDBJ whole genome shotgun (WGS) entry which is preliminary data.</text>
</comment>
<reference evidence="3" key="1">
    <citation type="journal article" date="2019" name="Int. J. Syst. Evol. Microbiol.">
        <title>The Global Catalogue of Microorganisms (GCM) 10K type strain sequencing project: providing services to taxonomists for standard genome sequencing and annotation.</title>
        <authorList>
            <consortium name="The Broad Institute Genomics Platform"/>
            <consortium name="The Broad Institute Genome Sequencing Center for Infectious Disease"/>
            <person name="Wu L."/>
            <person name="Ma J."/>
        </authorList>
    </citation>
    <scope>NUCLEOTIDE SEQUENCE [LARGE SCALE GENOMIC DNA]</scope>
    <source>
        <strain evidence="3">CGMCC 1.7064</strain>
    </source>
</reference>
<proteinExistence type="predicted"/>
<accession>A0ABQ2MA72</accession>
<feature type="region of interest" description="Disordered" evidence="1">
    <location>
        <begin position="151"/>
        <end position="201"/>
    </location>
</feature>